<protein>
    <submittedName>
        <fullName evidence="8">TM2 domain-containing protein</fullName>
    </submittedName>
</protein>
<accession>A0ABN9P1I3</accession>
<evidence type="ECO:0000256" key="3">
    <source>
        <dbReference type="ARBA" id="ARBA00022989"/>
    </source>
</evidence>
<evidence type="ECO:0000259" key="7">
    <source>
        <dbReference type="Pfam" id="PF05154"/>
    </source>
</evidence>
<keyword evidence="4 6" id="KW-0472">Membrane</keyword>
<dbReference type="RefSeq" id="WP_316517234.1">
    <property type="nucleotide sequence ID" value="NZ_OY726395.1"/>
</dbReference>
<dbReference type="EMBL" id="OY726395">
    <property type="protein sequence ID" value="CAJ1583105.1"/>
    <property type="molecule type" value="Genomic_DNA"/>
</dbReference>
<keyword evidence="3 6" id="KW-1133">Transmembrane helix</keyword>
<feature type="compositionally biased region" description="Polar residues" evidence="5">
    <location>
        <begin position="1"/>
        <end position="10"/>
    </location>
</feature>
<evidence type="ECO:0000256" key="6">
    <source>
        <dbReference type="SAM" id="Phobius"/>
    </source>
</evidence>
<evidence type="ECO:0000256" key="4">
    <source>
        <dbReference type="ARBA" id="ARBA00023136"/>
    </source>
</evidence>
<gene>
    <name evidence="8" type="ORF">MU0050_002438</name>
</gene>
<organism evidence="8 9">
    <name type="scientific">[Mycobacterium] wendilense</name>
    <dbReference type="NCBI Taxonomy" id="3064284"/>
    <lineage>
        <taxon>Bacteria</taxon>
        <taxon>Bacillati</taxon>
        <taxon>Actinomycetota</taxon>
        <taxon>Actinomycetes</taxon>
        <taxon>Mycobacteriales</taxon>
        <taxon>Mycobacteriaceae</taxon>
        <taxon>Mycolicibacter</taxon>
    </lineage>
</organism>
<dbReference type="Proteomes" id="UP001190466">
    <property type="component" value="Chromosome"/>
</dbReference>
<feature type="domain" description="TM2" evidence="7">
    <location>
        <begin position="36"/>
        <end position="90"/>
    </location>
</feature>
<reference evidence="8 9" key="1">
    <citation type="submission" date="2023-08" db="EMBL/GenBank/DDBJ databases">
        <authorList>
            <person name="Folkvardsen B D."/>
            <person name="Norman A."/>
        </authorList>
    </citation>
    <scope>NUCLEOTIDE SEQUENCE [LARGE SCALE GENOMIC DNA]</scope>
    <source>
        <strain evidence="8 9">Mu0050</strain>
    </source>
</reference>
<evidence type="ECO:0000256" key="1">
    <source>
        <dbReference type="ARBA" id="ARBA00004141"/>
    </source>
</evidence>
<feature type="transmembrane region" description="Helical" evidence="6">
    <location>
        <begin position="40"/>
        <end position="61"/>
    </location>
</feature>
<evidence type="ECO:0000313" key="8">
    <source>
        <dbReference type="EMBL" id="CAJ1583105.1"/>
    </source>
</evidence>
<dbReference type="InterPro" id="IPR007829">
    <property type="entry name" value="TM2"/>
</dbReference>
<feature type="transmembrane region" description="Helical" evidence="6">
    <location>
        <begin position="67"/>
        <end position="94"/>
    </location>
</feature>
<comment type="subcellular location">
    <subcellularLocation>
        <location evidence="1">Membrane</location>
        <topology evidence="1">Multi-pass membrane protein</topology>
    </subcellularLocation>
</comment>
<evidence type="ECO:0000256" key="5">
    <source>
        <dbReference type="SAM" id="MobiDB-lite"/>
    </source>
</evidence>
<feature type="region of interest" description="Disordered" evidence="5">
    <location>
        <begin position="1"/>
        <end position="30"/>
    </location>
</feature>
<dbReference type="Pfam" id="PF05154">
    <property type="entry name" value="TM2"/>
    <property type="match status" value="1"/>
</dbReference>
<keyword evidence="9" id="KW-1185">Reference proteome</keyword>
<sequence>MPPQYGAQTQYPPPGGYYDPSAPWGRHPMTGEPFSDKSKVVAGLLQLVGLVGICGIGRFYIGQTGLGIAQLLVGLVTCGVGAVIWGIIDAVLILTDRVRDTHGRPLRDGT</sequence>
<evidence type="ECO:0000313" key="9">
    <source>
        <dbReference type="Proteomes" id="UP001190466"/>
    </source>
</evidence>
<evidence type="ECO:0000256" key="2">
    <source>
        <dbReference type="ARBA" id="ARBA00022692"/>
    </source>
</evidence>
<keyword evidence="2 6" id="KW-0812">Transmembrane</keyword>
<proteinExistence type="predicted"/>
<name>A0ABN9P1I3_9MYCO</name>